<feature type="compositionally biased region" description="Polar residues" evidence="5">
    <location>
        <begin position="9"/>
        <end position="18"/>
    </location>
</feature>
<dbReference type="GO" id="GO:0034431">
    <property type="term" value="F:bis(5'-adenosyl)-hexaphosphatase activity"/>
    <property type="evidence" value="ECO:0007669"/>
    <property type="project" value="TreeGrafter"/>
</dbReference>
<dbReference type="PROSITE" id="PS00893">
    <property type="entry name" value="NUDIX_BOX"/>
    <property type="match status" value="1"/>
</dbReference>
<evidence type="ECO:0000259" key="6">
    <source>
        <dbReference type="PROSITE" id="PS51462"/>
    </source>
</evidence>
<dbReference type="GO" id="GO:0046872">
    <property type="term" value="F:metal ion binding"/>
    <property type="evidence" value="ECO:0007669"/>
    <property type="project" value="UniProtKB-KW"/>
</dbReference>
<dbReference type="SUPFAM" id="SSF55811">
    <property type="entry name" value="Nudix"/>
    <property type="match status" value="1"/>
</dbReference>
<dbReference type="GO" id="GO:1901909">
    <property type="term" value="P:diadenosine hexaphosphate catabolic process"/>
    <property type="evidence" value="ECO:0007669"/>
    <property type="project" value="TreeGrafter"/>
</dbReference>
<dbReference type="Pfam" id="PF00293">
    <property type="entry name" value="NUDIX"/>
    <property type="match status" value="1"/>
</dbReference>
<dbReference type="GO" id="GO:0005737">
    <property type="term" value="C:cytoplasm"/>
    <property type="evidence" value="ECO:0007669"/>
    <property type="project" value="TreeGrafter"/>
</dbReference>
<dbReference type="PANTHER" id="PTHR12629:SF0">
    <property type="entry name" value="DIPHOSPHOINOSITOL-POLYPHOSPHATE DIPHOSPHATASE"/>
    <property type="match status" value="1"/>
</dbReference>
<evidence type="ECO:0000256" key="4">
    <source>
        <dbReference type="ARBA" id="ARBA00022842"/>
    </source>
</evidence>
<dbReference type="InterPro" id="IPR020084">
    <property type="entry name" value="NUDIX_hydrolase_CS"/>
</dbReference>
<protein>
    <submittedName>
        <fullName evidence="7">Related to diadenosine hexaphosphate (Ap6A) hydrolase</fullName>
    </submittedName>
</protein>
<dbReference type="PANTHER" id="PTHR12629">
    <property type="entry name" value="DIPHOSPHOINOSITOL POLYPHOSPHATE PHOSPHOHYDROLASE"/>
    <property type="match status" value="1"/>
</dbReference>
<accession>E6ZTY9</accession>
<keyword evidence="3 7" id="KW-0378">Hydrolase</keyword>
<dbReference type="CDD" id="cd04666">
    <property type="entry name" value="NUDIX_DIPP2_like_Nudt4"/>
    <property type="match status" value="1"/>
</dbReference>
<evidence type="ECO:0000256" key="2">
    <source>
        <dbReference type="ARBA" id="ARBA00022723"/>
    </source>
</evidence>
<dbReference type="Gene3D" id="3.90.79.10">
    <property type="entry name" value="Nucleoside Triphosphate Pyrophosphohydrolase"/>
    <property type="match status" value="1"/>
</dbReference>
<reference evidence="7 8" key="1">
    <citation type="journal article" date="2010" name="Science">
        <title>Pathogenicity determinants in smut fungi revealed by genome comparison.</title>
        <authorList>
            <person name="Schirawski J."/>
            <person name="Mannhaupt G."/>
            <person name="Muench K."/>
            <person name="Brefort T."/>
            <person name="Schipper K."/>
            <person name="Doehlemann G."/>
            <person name="Di Stasio M."/>
            <person name="Roessel N."/>
            <person name="Mendoza-Mendoza A."/>
            <person name="Pester D."/>
            <person name="Mueller O."/>
            <person name="Winterberg B."/>
            <person name="Meyer E."/>
            <person name="Ghareeb H."/>
            <person name="Wollenberg T."/>
            <person name="Muensterkoetter M."/>
            <person name="Wong P."/>
            <person name="Walter M."/>
            <person name="Stukenbrock E."/>
            <person name="Gueldener U."/>
            <person name="Kahmann R."/>
        </authorList>
    </citation>
    <scope>NUCLEOTIDE SEQUENCE [LARGE SCALE GENOMIC DNA]</scope>
    <source>
        <strain evidence="8">SRZ2</strain>
    </source>
</reference>
<sequence>MRKRRSQADHSLTNSIPPQTVKPRRVAVAIPIEILSSSTTTTDRLRVHLVSSRKHTDKYVLPKGGVEHGEHSRQAALRELWEEAGLIGQPHVSHPAPFSSTAPADLTVDDHKPHKNSPAQHAGEPGFVPRAVYEGHEILLAPEDAVKDDWPEAHERHRKAFTLQEAEKALEWRRDIHTIFKRWAAGLPQHT</sequence>
<keyword evidence="8" id="KW-1185">Reference proteome</keyword>
<feature type="region of interest" description="Disordered" evidence="5">
    <location>
        <begin position="1"/>
        <end position="20"/>
    </location>
</feature>
<evidence type="ECO:0000256" key="5">
    <source>
        <dbReference type="SAM" id="MobiDB-lite"/>
    </source>
</evidence>
<gene>
    <name evidence="7" type="ORF">sr10409.2</name>
</gene>
<keyword evidence="2" id="KW-0479">Metal-binding</keyword>
<dbReference type="GO" id="GO:0034432">
    <property type="term" value="F:bis(5'-adenosyl)-pentaphosphatase activity"/>
    <property type="evidence" value="ECO:0007669"/>
    <property type="project" value="TreeGrafter"/>
</dbReference>
<dbReference type="HOGENOM" id="CLU_097772_0_0_1"/>
<feature type="domain" description="Nudix hydrolase" evidence="6">
    <location>
        <begin position="23"/>
        <end position="171"/>
    </location>
</feature>
<keyword evidence="4" id="KW-0460">Magnesium</keyword>
<evidence type="ECO:0000256" key="1">
    <source>
        <dbReference type="ARBA" id="ARBA00001946"/>
    </source>
</evidence>
<evidence type="ECO:0000313" key="7">
    <source>
        <dbReference type="EMBL" id="CBQ70696.1"/>
    </source>
</evidence>
<dbReference type="eggNOG" id="KOG2839">
    <property type="taxonomic scope" value="Eukaryota"/>
</dbReference>
<dbReference type="OrthoDB" id="2011998at2759"/>
<dbReference type="GO" id="GO:0008486">
    <property type="term" value="F:diphosphoinositol-polyphosphate diphosphatase activity"/>
    <property type="evidence" value="ECO:0007669"/>
    <property type="project" value="TreeGrafter"/>
</dbReference>
<dbReference type="GO" id="GO:0005634">
    <property type="term" value="C:nucleus"/>
    <property type="evidence" value="ECO:0007669"/>
    <property type="project" value="TreeGrafter"/>
</dbReference>
<dbReference type="InterPro" id="IPR047198">
    <property type="entry name" value="DDP-like_NUDIX"/>
</dbReference>
<evidence type="ECO:0000313" key="8">
    <source>
        <dbReference type="Proteomes" id="UP000008867"/>
    </source>
</evidence>
<organism evidence="7 8">
    <name type="scientific">Sporisorium reilianum (strain SRZ2)</name>
    <name type="common">Maize head smut fungus</name>
    <dbReference type="NCBI Taxonomy" id="999809"/>
    <lineage>
        <taxon>Eukaryota</taxon>
        <taxon>Fungi</taxon>
        <taxon>Dikarya</taxon>
        <taxon>Basidiomycota</taxon>
        <taxon>Ustilaginomycotina</taxon>
        <taxon>Ustilaginomycetes</taxon>
        <taxon>Ustilaginales</taxon>
        <taxon>Ustilaginaceae</taxon>
        <taxon>Sporisorium</taxon>
    </lineage>
</organism>
<dbReference type="InterPro" id="IPR000086">
    <property type="entry name" value="NUDIX_hydrolase_dom"/>
</dbReference>
<dbReference type="Proteomes" id="UP000008867">
    <property type="component" value="Chromosome 2"/>
</dbReference>
<dbReference type="InterPro" id="IPR015797">
    <property type="entry name" value="NUDIX_hydrolase-like_dom_sf"/>
</dbReference>
<dbReference type="GO" id="GO:0000298">
    <property type="term" value="F:endopolyphosphatase activity"/>
    <property type="evidence" value="ECO:0007669"/>
    <property type="project" value="TreeGrafter"/>
</dbReference>
<proteinExistence type="predicted"/>
<dbReference type="VEuPathDB" id="FungiDB:sr10409.2"/>
<dbReference type="GO" id="GO:1901911">
    <property type="term" value="P:adenosine 5'-(hexahydrogen pentaphosphate) catabolic process"/>
    <property type="evidence" value="ECO:0007669"/>
    <property type="project" value="TreeGrafter"/>
</dbReference>
<dbReference type="GO" id="GO:0071543">
    <property type="term" value="P:diphosphoinositol polyphosphate metabolic process"/>
    <property type="evidence" value="ECO:0007669"/>
    <property type="project" value="TreeGrafter"/>
</dbReference>
<comment type="cofactor">
    <cofactor evidence="1">
        <name>Mg(2+)</name>
        <dbReference type="ChEBI" id="CHEBI:18420"/>
    </cofactor>
</comment>
<dbReference type="EMBL" id="FQ311441">
    <property type="protein sequence ID" value="CBQ70696.1"/>
    <property type="molecule type" value="Genomic_DNA"/>
</dbReference>
<evidence type="ECO:0000256" key="3">
    <source>
        <dbReference type="ARBA" id="ARBA00022801"/>
    </source>
</evidence>
<dbReference type="AlphaFoldDB" id="E6ZTY9"/>
<dbReference type="PROSITE" id="PS51462">
    <property type="entry name" value="NUDIX"/>
    <property type="match status" value="1"/>
</dbReference>
<dbReference type="GO" id="GO:1901907">
    <property type="term" value="P:diadenosine pentaphosphate catabolic process"/>
    <property type="evidence" value="ECO:0007669"/>
    <property type="project" value="TreeGrafter"/>
</dbReference>
<name>E6ZTY9_SPORE</name>